<reference evidence="2 3" key="1">
    <citation type="journal article" date="2017" name="Int. J. Syst. Evol. Microbiol.">
        <title>Arachidicoccus ginsenosidivorans sp. nov., with ginsenoside-converting activity isolated from ginseng cultivating soil.</title>
        <authorList>
            <person name="Siddiqi M.Z."/>
            <person name="Aslam Z."/>
            <person name="Im W.T."/>
        </authorList>
    </citation>
    <scope>NUCLEOTIDE SEQUENCE [LARGE SCALE GENOMIC DNA]</scope>
    <source>
        <strain evidence="2 3">Gsoil 809</strain>
    </source>
</reference>
<dbReference type="EMBL" id="CP042434">
    <property type="protein sequence ID" value="QEC73803.1"/>
    <property type="molecule type" value="Genomic_DNA"/>
</dbReference>
<organism evidence="2 3">
    <name type="scientific">Arachidicoccus ginsenosidivorans</name>
    <dbReference type="NCBI Taxonomy" id="496057"/>
    <lineage>
        <taxon>Bacteria</taxon>
        <taxon>Pseudomonadati</taxon>
        <taxon>Bacteroidota</taxon>
        <taxon>Chitinophagia</taxon>
        <taxon>Chitinophagales</taxon>
        <taxon>Chitinophagaceae</taxon>
        <taxon>Arachidicoccus</taxon>
    </lineage>
</organism>
<name>A0A5B8VRB7_9BACT</name>
<keyword evidence="3" id="KW-1185">Reference proteome</keyword>
<dbReference type="KEGG" id="agi:FSB73_21175"/>
<accession>A0A5B8VRB7</accession>
<feature type="transmembrane region" description="Helical" evidence="1">
    <location>
        <begin position="20"/>
        <end position="38"/>
    </location>
</feature>
<evidence type="ECO:0000313" key="3">
    <source>
        <dbReference type="Proteomes" id="UP000321291"/>
    </source>
</evidence>
<gene>
    <name evidence="2" type="ORF">FSB73_21175</name>
</gene>
<dbReference type="InterPro" id="IPR011330">
    <property type="entry name" value="Glyco_hydro/deAcase_b/a-brl"/>
</dbReference>
<dbReference type="SUPFAM" id="SSF74650">
    <property type="entry name" value="Galactose mutarotase-like"/>
    <property type="match status" value="1"/>
</dbReference>
<keyword evidence="1" id="KW-0472">Membrane</keyword>
<protein>
    <recommendedName>
        <fullName evidence="4">Glycoside hydrolase family 38 N-terminal domain-containing protein</fullName>
    </recommendedName>
</protein>
<evidence type="ECO:0000256" key="1">
    <source>
        <dbReference type="SAM" id="Phobius"/>
    </source>
</evidence>
<evidence type="ECO:0008006" key="4">
    <source>
        <dbReference type="Google" id="ProtNLM"/>
    </source>
</evidence>
<sequence length="913" mass="101709">MQIIRITLSEFFMKQSKYIIFNFLCFVIGMLAVTGLLAQPSTANGQNDSKVTDIWVVFKTHFDLGFTDLPANVFKRYRTEMMDNALEVIAKNATQPKEKQFAWTVPGWPLYGPILGPLQTAERRSKIEQAIRKGTIVVHALPFTLQTEGLDYEDLVRGLGYAAKIARKYGQPLPIGAKMTDVPSHSWILPTLLSHAGIKFLQLGCNPASQYPRVPQLFWWEGADGSKVLCNYTPLYGSDITPPSGWPCKNYLAMQMTGDNHGPPTEAEVNKLLDFAKKKMPGVRIHLGTLDEFTRAVLAEHPELPTIKGDMPDTWIQGLMSNPRATKIAKNVRPLESALDGLNTELQLWGLTTKPLADSLAKAYEQSLLYAEHTWGMNAEYGPRYSYGEDWKKWKAAAEAEPIPKDGDYTQLKNSSAYHPEVGSKRKWLHSYAVKRQYIQNTHRIVTSGLKKRLDLLAKSVHVSGKRMVVYNPLPWKRSALVENPWVKGAFFYAKDIAASGYKTYTEQELKTLTGTRQEMDTATSFSTPYFKVRFDLKRGGISSLIEKSTGRELVDQSSKYVLGQFLHQRFSTHEVDSWFNAYSRIKTGWGLNDLGKPGMTGPDKAPYMAYTPDSWRISTGHSAVADIVTLTAETTSGLASGYQIQFMFPKNMAYVEVKWAVTNKTPEKQPEGGWLCFPFAVSQPKFTVGRLGGPINPATDIIKGTNRYLMAVNSGVSVTAPDKSGLALSPIDAPLISMGVPGLWKFSMDYIPKEPAVFVNLYNNMWNTNYPLWQQGSWSERVRIWPVASKTATVPNLVNKSWEARLPLLTGEAQGAAGKLPQEQTGLSLSRKSVLVTAFGDNPEGKGRILRLWEQAGIGGAITVHLPKGIKAKAVQPIDLRGSVLGKQIRIKDNAFTFNLPKYAPASFLFVQ</sequence>
<dbReference type="PANTHER" id="PTHR46017">
    <property type="entry name" value="ALPHA-MANNOSIDASE 2C1"/>
    <property type="match status" value="1"/>
</dbReference>
<dbReference type="InterPro" id="IPR027291">
    <property type="entry name" value="Glyco_hydro_38_N_sf"/>
</dbReference>
<dbReference type="GO" id="GO:0030246">
    <property type="term" value="F:carbohydrate binding"/>
    <property type="evidence" value="ECO:0007669"/>
    <property type="project" value="InterPro"/>
</dbReference>
<dbReference type="InterPro" id="IPR011013">
    <property type="entry name" value="Gal_mutarotase_sf_dom"/>
</dbReference>
<keyword evidence="1" id="KW-0812">Transmembrane</keyword>
<dbReference type="GO" id="GO:0009313">
    <property type="term" value="P:oligosaccharide catabolic process"/>
    <property type="evidence" value="ECO:0007669"/>
    <property type="project" value="TreeGrafter"/>
</dbReference>
<dbReference type="Gene3D" id="3.20.110.10">
    <property type="entry name" value="Glycoside hydrolase 38, N terminal domain"/>
    <property type="match status" value="1"/>
</dbReference>
<dbReference type="SUPFAM" id="SSF88713">
    <property type="entry name" value="Glycoside hydrolase/deacetylase"/>
    <property type="match status" value="1"/>
</dbReference>
<dbReference type="PANTHER" id="PTHR46017:SF1">
    <property type="entry name" value="ALPHA-MANNOSIDASE 2C1"/>
    <property type="match status" value="1"/>
</dbReference>
<keyword evidence="1" id="KW-1133">Transmembrane helix</keyword>
<dbReference type="AlphaFoldDB" id="A0A5B8VRB7"/>
<proteinExistence type="predicted"/>
<dbReference type="CDD" id="cd10791">
    <property type="entry name" value="GH38N_AMII_like_1"/>
    <property type="match status" value="1"/>
</dbReference>
<dbReference type="GO" id="GO:0004559">
    <property type="term" value="F:alpha-mannosidase activity"/>
    <property type="evidence" value="ECO:0007669"/>
    <property type="project" value="TreeGrafter"/>
</dbReference>
<evidence type="ECO:0000313" key="2">
    <source>
        <dbReference type="EMBL" id="QEC73803.1"/>
    </source>
</evidence>
<dbReference type="Proteomes" id="UP000321291">
    <property type="component" value="Chromosome"/>
</dbReference>